<dbReference type="PANTHER" id="PTHR43477:SF1">
    <property type="entry name" value="DIHYDROANTICAPSIN 7-DEHYDROGENASE"/>
    <property type="match status" value="1"/>
</dbReference>
<dbReference type="EMBL" id="PDJK01000002">
    <property type="protein sequence ID" value="PFG50650.1"/>
    <property type="molecule type" value="Genomic_DNA"/>
</dbReference>
<gene>
    <name evidence="3" type="ORF">ATK36_5895</name>
</gene>
<dbReference type="InterPro" id="IPR036291">
    <property type="entry name" value="NAD(P)-bd_dom_sf"/>
</dbReference>
<dbReference type="InterPro" id="IPR002347">
    <property type="entry name" value="SDR_fam"/>
</dbReference>
<organism evidence="3 4">
    <name type="scientific">Amycolatopsis sulphurea</name>
    <dbReference type="NCBI Taxonomy" id="76022"/>
    <lineage>
        <taxon>Bacteria</taxon>
        <taxon>Bacillati</taxon>
        <taxon>Actinomycetota</taxon>
        <taxon>Actinomycetes</taxon>
        <taxon>Pseudonocardiales</taxon>
        <taxon>Pseudonocardiaceae</taxon>
        <taxon>Amycolatopsis</taxon>
    </lineage>
</organism>
<dbReference type="Proteomes" id="UP000243542">
    <property type="component" value="Unassembled WGS sequence"/>
</dbReference>
<evidence type="ECO:0000313" key="4">
    <source>
        <dbReference type="Proteomes" id="UP000243542"/>
    </source>
</evidence>
<accession>A0A2A9FJG9</accession>
<dbReference type="Gene3D" id="3.40.50.720">
    <property type="entry name" value="NAD(P)-binding Rossmann-like Domain"/>
    <property type="match status" value="1"/>
</dbReference>
<dbReference type="RefSeq" id="WP_098514334.1">
    <property type="nucleotide sequence ID" value="NZ_JBIAKZ010000002.1"/>
</dbReference>
<dbReference type="PROSITE" id="PS00061">
    <property type="entry name" value="ADH_SHORT"/>
    <property type="match status" value="1"/>
</dbReference>
<dbReference type="GO" id="GO:0016491">
    <property type="term" value="F:oxidoreductase activity"/>
    <property type="evidence" value="ECO:0007669"/>
    <property type="project" value="UniProtKB-KW"/>
</dbReference>
<keyword evidence="2" id="KW-0560">Oxidoreductase</keyword>
<dbReference type="PRINTS" id="PR00081">
    <property type="entry name" value="GDHRDH"/>
</dbReference>
<keyword evidence="4" id="KW-1185">Reference proteome</keyword>
<dbReference type="SUPFAM" id="SSF51735">
    <property type="entry name" value="NAD(P)-binding Rossmann-fold domains"/>
    <property type="match status" value="1"/>
</dbReference>
<evidence type="ECO:0000256" key="2">
    <source>
        <dbReference type="ARBA" id="ARBA00023002"/>
    </source>
</evidence>
<comment type="similarity">
    <text evidence="1">Belongs to the short-chain dehydrogenases/reductases (SDR) family.</text>
</comment>
<dbReference type="FunFam" id="3.40.50.720:FF:000084">
    <property type="entry name" value="Short-chain dehydrogenase reductase"/>
    <property type="match status" value="1"/>
</dbReference>
<dbReference type="InterPro" id="IPR051122">
    <property type="entry name" value="SDR_DHRS6-like"/>
</dbReference>
<dbReference type="Pfam" id="PF13561">
    <property type="entry name" value="adh_short_C2"/>
    <property type="match status" value="1"/>
</dbReference>
<dbReference type="CDD" id="cd05233">
    <property type="entry name" value="SDR_c"/>
    <property type="match status" value="1"/>
</dbReference>
<dbReference type="PRINTS" id="PR00080">
    <property type="entry name" value="SDRFAMILY"/>
</dbReference>
<proteinExistence type="inferred from homology"/>
<dbReference type="PANTHER" id="PTHR43477">
    <property type="entry name" value="DIHYDROANTICAPSIN 7-DEHYDROGENASE"/>
    <property type="match status" value="1"/>
</dbReference>
<evidence type="ECO:0000256" key="1">
    <source>
        <dbReference type="ARBA" id="ARBA00006484"/>
    </source>
</evidence>
<reference evidence="3 4" key="1">
    <citation type="submission" date="2017-10" db="EMBL/GenBank/DDBJ databases">
        <title>Sequencing the genomes of 1000 actinobacteria strains.</title>
        <authorList>
            <person name="Klenk H.-P."/>
        </authorList>
    </citation>
    <scope>NUCLEOTIDE SEQUENCE [LARGE SCALE GENOMIC DNA]</scope>
    <source>
        <strain evidence="3 4">DSM 46092</strain>
    </source>
</reference>
<evidence type="ECO:0000313" key="3">
    <source>
        <dbReference type="EMBL" id="PFG50650.1"/>
    </source>
</evidence>
<comment type="caution">
    <text evidence="3">The sequence shown here is derived from an EMBL/GenBank/DDBJ whole genome shotgun (WGS) entry which is preliminary data.</text>
</comment>
<protein>
    <submittedName>
        <fullName evidence="3">NAD(P)-dependent dehydrogenase (Short-subunit alcohol dehydrogenase family)</fullName>
    </submittedName>
</protein>
<sequence length="264" mass="27461">MSRLAGKVAVIFGCATGIGRATAEEFVRQGATVYGSDIVAKPGELGETYHHSVVDATDESSVAGFVENVIAAQGRVDICFNNVGAGLQKKVSETSLAEFDHLVRMNLRSVFLGTRAVLPHMLAQQRGSIVSTSSNGGLMGRPNDPVYNATKHGVVGLMKSVAVAHAAQGVRANAVNPGPIDTPMLRGVLPEGAELEDPEMMRRIVASTPAARVASAMEVANAVLFLASDESSFINGVALAVDGGKAAGALLADRYRLDFDLGVS</sequence>
<name>A0A2A9FJG9_9PSEU</name>
<dbReference type="InterPro" id="IPR020904">
    <property type="entry name" value="Sc_DH/Rdtase_CS"/>
</dbReference>
<dbReference type="AlphaFoldDB" id="A0A2A9FJG9"/>